<reference evidence="1" key="1">
    <citation type="journal article" date="2004" name="Nature">
        <title>Genome duplication in the teleost fish Tetraodon nigroviridis reveals the early vertebrate proto-karyotype.</title>
        <authorList>
            <person name="Jaillon O."/>
            <person name="Aury J.-M."/>
            <person name="Brunet F."/>
            <person name="Petit J.-L."/>
            <person name="Stange-Thomann N."/>
            <person name="Mauceli E."/>
            <person name="Bouneau L."/>
            <person name="Fischer C."/>
            <person name="Ozouf-Costaz C."/>
            <person name="Bernot A."/>
            <person name="Nicaud S."/>
            <person name="Jaffe D."/>
            <person name="Fisher S."/>
            <person name="Lutfalla G."/>
            <person name="Dossat C."/>
            <person name="Segurens B."/>
            <person name="Dasilva C."/>
            <person name="Salanoubat M."/>
            <person name="Levy M."/>
            <person name="Boudet N."/>
            <person name="Castellano S."/>
            <person name="Anthouard V."/>
            <person name="Jubin C."/>
            <person name="Castelli V."/>
            <person name="Katinka M."/>
            <person name="Vacherie B."/>
            <person name="Biemont C."/>
            <person name="Skalli Z."/>
            <person name="Cattolico L."/>
            <person name="Poulain J."/>
            <person name="De Berardinis V."/>
            <person name="Cruaud C."/>
            <person name="Duprat S."/>
            <person name="Brottier P."/>
            <person name="Coutanceau J.-P."/>
            <person name="Gouzy J."/>
            <person name="Parra G."/>
            <person name="Lardier G."/>
            <person name="Chapple C."/>
            <person name="McKernan K.J."/>
            <person name="McEwan P."/>
            <person name="Bosak S."/>
            <person name="Kellis M."/>
            <person name="Volff J.-N."/>
            <person name="Guigo R."/>
            <person name="Zody M.C."/>
            <person name="Mesirov J."/>
            <person name="Lindblad-Toh K."/>
            <person name="Birren B."/>
            <person name="Nusbaum C."/>
            <person name="Kahn D."/>
            <person name="Robinson-Rechavi M."/>
            <person name="Laudet V."/>
            <person name="Schachter V."/>
            <person name="Quetier F."/>
            <person name="Saurin W."/>
            <person name="Scarpelli C."/>
            <person name="Wincker P."/>
            <person name="Lander E.S."/>
            <person name="Weissenbach J."/>
            <person name="Roest Crollius H."/>
        </authorList>
    </citation>
    <scope>NUCLEOTIDE SEQUENCE [LARGE SCALE GENOMIC DNA]</scope>
</reference>
<sequence>RTRTLAKLDRYMMTMYKGKRRNHRCKFAAPFHGSGVASVSKLRGFAST</sequence>
<evidence type="ECO:0000313" key="1">
    <source>
        <dbReference type="EMBL" id="CAF89040.1"/>
    </source>
</evidence>
<gene>
    <name evidence="1" type="ORF">GSTENG00002770001</name>
</gene>
<comment type="caution">
    <text evidence="1">The sequence shown here is derived from an EMBL/GenBank/DDBJ whole genome shotgun (WGS) entry which is preliminary data.</text>
</comment>
<dbReference type="AlphaFoldDB" id="Q4TDJ2"/>
<protein>
    <submittedName>
        <fullName evidence="1">(spotted green pufferfish) hypothetical protein</fullName>
    </submittedName>
</protein>
<reference evidence="1" key="2">
    <citation type="submission" date="2004-02" db="EMBL/GenBank/DDBJ databases">
        <authorList>
            <consortium name="Genoscope"/>
            <consortium name="Whitehead Institute Centre for Genome Research"/>
        </authorList>
    </citation>
    <scope>NUCLEOTIDE SEQUENCE</scope>
</reference>
<name>Q4TDJ2_TETNG</name>
<organism evidence="1">
    <name type="scientific">Tetraodon nigroviridis</name>
    <name type="common">Spotted green pufferfish</name>
    <name type="synonym">Chelonodon nigroviridis</name>
    <dbReference type="NCBI Taxonomy" id="99883"/>
    <lineage>
        <taxon>Eukaryota</taxon>
        <taxon>Metazoa</taxon>
        <taxon>Chordata</taxon>
        <taxon>Craniata</taxon>
        <taxon>Vertebrata</taxon>
        <taxon>Euteleostomi</taxon>
        <taxon>Actinopterygii</taxon>
        <taxon>Neopterygii</taxon>
        <taxon>Teleostei</taxon>
        <taxon>Neoteleostei</taxon>
        <taxon>Acanthomorphata</taxon>
        <taxon>Eupercaria</taxon>
        <taxon>Tetraodontiformes</taxon>
        <taxon>Tetradontoidea</taxon>
        <taxon>Tetraodontidae</taxon>
        <taxon>Tetraodon</taxon>
    </lineage>
</organism>
<accession>Q4TDJ2</accession>
<proteinExistence type="predicted"/>
<dbReference type="KEGG" id="tng:GSTEN00002770G001"/>
<feature type="non-terminal residue" evidence="1">
    <location>
        <position position="1"/>
    </location>
</feature>
<dbReference type="EMBL" id="CAAE01006225">
    <property type="protein sequence ID" value="CAF89040.1"/>
    <property type="molecule type" value="Genomic_DNA"/>
</dbReference>